<dbReference type="InterPro" id="IPR021869">
    <property type="entry name" value="RNase_Zc3h12_NYN"/>
</dbReference>
<dbReference type="AlphaFoldDB" id="A0AAE4Y838"/>
<dbReference type="RefSeq" id="WP_168773093.1">
    <property type="nucleotide sequence ID" value="NZ_JAABNR010000001.1"/>
</dbReference>
<dbReference type="Gene3D" id="3.40.50.11980">
    <property type="match status" value="1"/>
</dbReference>
<protein>
    <recommendedName>
        <fullName evidence="1">RNase NYN domain-containing protein</fullName>
    </recommendedName>
</protein>
<dbReference type="Proteomes" id="UP001193501">
    <property type="component" value="Unassembled WGS sequence"/>
</dbReference>
<accession>A0AAE4Y838</accession>
<dbReference type="Pfam" id="PF11977">
    <property type="entry name" value="RNase_Zc3h12a"/>
    <property type="match status" value="1"/>
</dbReference>
<reference evidence="2" key="1">
    <citation type="submission" date="2020-01" db="EMBL/GenBank/DDBJ databases">
        <authorList>
            <person name="Chen W.-M."/>
        </authorList>
    </citation>
    <scope>NUCLEOTIDE SEQUENCE</scope>
    <source>
        <strain evidence="2">CYK-10</strain>
    </source>
</reference>
<comment type="caution">
    <text evidence="2">The sequence shown here is derived from an EMBL/GenBank/DDBJ whole genome shotgun (WGS) entry which is preliminary data.</text>
</comment>
<evidence type="ECO:0000313" key="2">
    <source>
        <dbReference type="EMBL" id="NBZ86303.1"/>
    </source>
</evidence>
<keyword evidence="3" id="KW-1185">Reference proteome</keyword>
<sequence length="175" mass="19859">MIYAFFALLFLVLGLLLWRDHGPRPKLPKPAPVSPKRHRRKAPPRREILVDGSNVMWWDGDTPKLETLVTVVSRLKAEGFTPGVIFDASAGHRLFGRYRDDAYMAAALGLPAEQVLVVPKGEVADRFLLMTARDRKLRVVTNDRYRDWLEEFPEAKGRLVQGGFQGGILWLDPLI</sequence>
<evidence type="ECO:0000259" key="1">
    <source>
        <dbReference type="Pfam" id="PF11977"/>
    </source>
</evidence>
<name>A0AAE4Y838_9RHOB</name>
<proteinExistence type="predicted"/>
<dbReference type="EMBL" id="JAABNR010000001">
    <property type="protein sequence ID" value="NBZ86303.1"/>
    <property type="molecule type" value="Genomic_DNA"/>
</dbReference>
<evidence type="ECO:0000313" key="3">
    <source>
        <dbReference type="Proteomes" id="UP001193501"/>
    </source>
</evidence>
<organism evidence="2 3">
    <name type="scientific">Stagnihabitans tardus</name>
    <dbReference type="NCBI Taxonomy" id="2699202"/>
    <lineage>
        <taxon>Bacteria</taxon>
        <taxon>Pseudomonadati</taxon>
        <taxon>Pseudomonadota</taxon>
        <taxon>Alphaproteobacteria</taxon>
        <taxon>Rhodobacterales</taxon>
        <taxon>Paracoccaceae</taxon>
        <taxon>Stagnihabitans</taxon>
    </lineage>
</organism>
<gene>
    <name evidence="2" type="ORF">GV832_01815</name>
</gene>
<feature type="domain" description="RNase NYN" evidence="1">
    <location>
        <begin position="45"/>
        <end position="155"/>
    </location>
</feature>